<proteinExistence type="predicted"/>
<accession>A0A0A8ZFS7</accession>
<name>A0A0A8ZFS7_ARUDO</name>
<sequence length="29" mass="3292">MKRMLSSAKSRCEMPGEPLQIFRSCSSCK</sequence>
<dbReference type="AlphaFoldDB" id="A0A0A8ZFS7"/>
<organism evidence="1">
    <name type="scientific">Arundo donax</name>
    <name type="common">Giant reed</name>
    <name type="synonym">Donax arundinaceus</name>
    <dbReference type="NCBI Taxonomy" id="35708"/>
    <lineage>
        <taxon>Eukaryota</taxon>
        <taxon>Viridiplantae</taxon>
        <taxon>Streptophyta</taxon>
        <taxon>Embryophyta</taxon>
        <taxon>Tracheophyta</taxon>
        <taxon>Spermatophyta</taxon>
        <taxon>Magnoliopsida</taxon>
        <taxon>Liliopsida</taxon>
        <taxon>Poales</taxon>
        <taxon>Poaceae</taxon>
        <taxon>PACMAD clade</taxon>
        <taxon>Arundinoideae</taxon>
        <taxon>Arundineae</taxon>
        <taxon>Arundo</taxon>
    </lineage>
</organism>
<protein>
    <submittedName>
        <fullName evidence="1">Uncharacterized protein</fullName>
    </submittedName>
</protein>
<dbReference type="EMBL" id="GBRH01259631">
    <property type="protein sequence ID" value="JAD38264.1"/>
    <property type="molecule type" value="Transcribed_RNA"/>
</dbReference>
<reference evidence="1" key="1">
    <citation type="submission" date="2014-09" db="EMBL/GenBank/DDBJ databases">
        <authorList>
            <person name="Magalhaes I.L.F."/>
            <person name="Oliveira U."/>
            <person name="Santos F.R."/>
            <person name="Vidigal T.H.D.A."/>
            <person name="Brescovit A.D."/>
            <person name="Santos A.J."/>
        </authorList>
    </citation>
    <scope>NUCLEOTIDE SEQUENCE</scope>
    <source>
        <tissue evidence="1">Shoot tissue taken approximately 20 cm above the soil surface</tissue>
    </source>
</reference>
<evidence type="ECO:0000313" key="1">
    <source>
        <dbReference type="EMBL" id="JAD38264.1"/>
    </source>
</evidence>
<reference evidence="1" key="2">
    <citation type="journal article" date="2015" name="Data Brief">
        <title>Shoot transcriptome of the giant reed, Arundo donax.</title>
        <authorList>
            <person name="Barrero R.A."/>
            <person name="Guerrero F.D."/>
            <person name="Moolhuijzen P."/>
            <person name="Goolsby J.A."/>
            <person name="Tidwell J."/>
            <person name="Bellgard S.E."/>
            <person name="Bellgard M.I."/>
        </authorList>
    </citation>
    <scope>NUCLEOTIDE SEQUENCE</scope>
    <source>
        <tissue evidence="1">Shoot tissue taken approximately 20 cm above the soil surface</tissue>
    </source>
</reference>